<dbReference type="AlphaFoldDB" id="A0A8J8P4S2"/>
<evidence type="ECO:0000313" key="3">
    <source>
        <dbReference type="Proteomes" id="UP000785679"/>
    </source>
</evidence>
<feature type="region of interest" description="Disordered" evidence="1">
    <location>
        <begin position="995"/>
        <end position="1019"/>
    </location>
</feature>
<dbReference type="Proteomes" id="UP000785679">
    <property type="component" value="Unassembled WGS sequence"/>
</dbReference>
<feature type="compositionally biased region" description="Basic and acidic residues" evidence="1">
    <location>
        <begin position="1009"/>
        <end position="1019"/>
    </location>
</feature>
<accession>A0A8J8P4S2</accession>
<reference evidence="2" key="1">
    <citation type="submission" date="2019-06" db="EMBL/GenBank/DDBJ databases">
        <authorList>
            <person name="Zheng W."/>
        </authorList>
    </citation>
    <scope>NUCLEOTIDE SEQUENCE</scope>
    <source>
        <strain evidence="2">QDHG01</strain>
    </source>
</reference>
<dbReference type="OrthoDB" id="327782at2759"/>
<gene>
    <name evidence="2" type="ORF">FGO68_gene15222</name>
</gene>
<comment type="caution">
    <text evidence="2">The sequence shown here is derived from an EMBL/GenBank/DDBJ whole genome shotgun (WGS) entry which is preliminary data.</text>
</comment>
<keyword evidence="3" id="KW-1185">Reference proteome</keyword>
<evidence type="ECO:0008006" key="4">
    <source>
        <dbReference type="Google" id="ProtNLM"/>
    </source>
</evidence>
<name>A0A8J8P4S2_HALGN</name>
<evidence type="ECO:0000256" key="1">
    <source>
        <dbReference type="SAM" id="MobiDB-lite"/>
    </source>
</evidence>
<sequence>MFSQQVAFVIIIMQMKTTIILCALFHCSLSAVINTCKTYPLYIGGYYGDSYFTDLALSPSKNELLVQGYTYDVTLELIDYETPMTLVFYENINTSPISIRWAKTSTTWSGSFRDIGFSPDGEKIVGGITYSSYTSYILTLSSSKGEVLSSYYFSYRGSLSGLIMASDSTVYAQFYYYYSYDVMVYNNPCCPPIYQTYTYFYGMYFGFKAIPSSSSLQWGRYWSSSFTISTGTKLLDSGKLLVVLLQSYTSLLMQLINTETSSATVTDTFAKSISSLRSLVISTKVNQIILGLSDPATKIQIDEINRKFSTFEGWSLNSFPLSSPIDIFFEQTDTNSISVLYNNNNVVCLGRLYIDNSTFVQWNQISGIVMISGAFLSKDTYLFGYTWPYQSQQPKWISKYYQEAIMSNIPGQSCYPIQTTSYNLYTLAAITEFQQGSDPTTTFTLSLTRYQLSFQDMRLQQLTSIQSWCPNKGQSFTFDSSFTNTFYVNYGNSTVSLGDLLYCGSPPMPVVTDYSLKNTNATPGLALNGMSFDITTELKGGVYKGTVVASTGSLIAELNYTLVLNMPPNFTQTLKPFKLQMGLVSSYTLPSIIDKESDPYTFNLELISVNTTNTSQPCITLAEAQADTSVLMFDNALKKMKVDVSNPALPDTWRCDYFYKITLKDSKGAINEQSMKISIILENLAPEWVYDPPEPIFMHVGEILPIALPKAEDPNGDVVTLIDISRPQFSSPPNFSLFQYTLTPTLQAHIGLFYITGNLSDGQAITKYLPFSIEIRVFNFAPYFVENLINQTQIVDEFVEYKIPEAKDYENHQFSLTVCFGANKQQCNTTMPGFIEYLKDLRTFQFTGGRQDKGNYTIQIRLTDKLGNSSISFFTLKIMDYQASQAIEALTASLQNKGPPNFVTLIPTTLAIEEGKTQQIKLPQIQDPDNDPYECTVNLGSAMPFITYKDLSLILSPLQAYKKPFQVNIQLKDKNQYSPKSKKYRLDITVTPRQANSSSSGYYIQEGKNTSEDQNSKNSHLEKSVVRLKLVEVTQGGRARIKVYAKFTEKIMELISNQTFTIKMDDGEVIEEVPFYIESSSSNKFVLRLIFNNPERVSSSQNFDQLIITTRREIHITTPQYYETLPVGITLSTFIPPQLSESAVSQLVLIKKTGDYASYALVSSNLLLNIFLQAILYFELIQFRDSCLSFRIVK</sequence>
<evidence type="ECO:0000313" key="2">
    <source>
        <dbReference type="EMBL" id="TNV87087.1"/>
    </source>
</evidence>
<proteinExistence type="predicted"/>
<dbReference type="EMBL" id="RRYP01000637">
    <property type="protein sequence ID" value="TNV87087.1"/>
    <property type="molecule type" value="Genomic_DNA"/>
</dbReference>
<protein>
    <recommendedName>
        <fullName evidence="4">Cadherin-like protein</fullName>
    </recommendedName>
</protein>
<organism evidence="2 3">
    <name type="scientific">Halteria grandinella</name>
    <dbReference type="NCBI Taxonomy" id="5974"/>
    <lineage>
        <taxon>Eukaryota</taxon>
        <taxon>Sar</taxon>
        <taxon>Alveolata</taxon>
        <taxon>Ciliophora</taxon>
        <taxon>Intramacronucleata</taxon>
        <taxon>Spirotrichea</taxon>
        <taxon>Stichotrichia</taxon>
        <taxon>Sporadotrichida</taxon>
        <taxon>Halteriidae</taxon>
        <taxon>Halteria</taxon>
    </lineage>
</organism>